<dbReference type="Gene3D" id="1.10.238.10">
    <property type="entry name" value="EF-hand"/>
    <property type="match status" value="1"/>
</dbReference>
<dbReference type="Pfam" id="PF01221">
    <property type="entry name" value="Dynein_light"/>
    <property type="match status" value="1"/>
</dbReference>
<reference evidence="1" key="1">
    <citation type="submission" date="2022-04" db="EMBL/GenBank/DDBJ databases">
        <authorList>
            <person name="Xu L."/>
            <person name="Lv Z."/>
        </authorList>
    </citation>
    <scope>NUCLEOTIDE SEQUENCE</scope>
    <source>
        <strain evidence="1">LV_2022a</strain>
    </source>
</reference>
<proteinExistence type="predicted"/>
<comment type="caution">
    <text evidence="1">The sequence shown here is derived from an EMBL/GenBank/DDBJ whole genome shotgun (WGS) entry which is preliminary data.</text>
</comment>
<protein>
    <recommendedName>
        <fullName evidence="3">Tegument antigen</fullName>
    </recommendedName>
</protein>
<organism evidence="1 2">
    <name type="scientific">Schistosoma mekongi</name>
    <name type="common">Parasitic worm</name>
    <dbReference type="NCBI Taxonomy" id="38744"/>
    <lineage>
        <taxon>Eukaryota</taxon>
        <taxon>Metazoa</taxon>
        <taxon>Spiralia</taxon>
        <taxon>Lophotrochozoa</taxon>
        <taxon>Platyhelminthes</taxon>
        <taxon>Trematoda</taxon>
        <taxon>Digenea</taxon>
        <taxon>Strigeidida</taxon>
        <taxon>Schistosomatoidea</taxon>
        <taxon>Schistosomatidae</taxon>
        <taxon>Schistosoma</taxon>
    </lineage>
</organism>
<gene>
    <name evidence="1" type="ORF">MN116_006310</name>
</gene>
<dbReference type="SMART" id="SM01375">
    <property type="entry name" value="Dynein_light"/>
    <property type="match status" value="1"/>
</dbReference>
<dbReference type="InterPro" id="IPR037177">
    <property type="entry name" value="DLC_sf"/>
</dbReference>
<dbReference type="SUPFAM" id="SSF47473">
    <property type="entry name" value="EF-hand"/>
    <property type="match status" value="1"/>
</dbReference>
<evidence type="ECO:0008006" key="3">
    <source>
        <dbReference type="Google" id="ProtNLM"/>
    </source>
</evidence>
<dbReference type="GO" id="GO:0007017">
    <property type="term" value="P:microtubule-based process"/>
    <property type="evidence" value="ECO:0007669"/>
    <property type="project" value="InterPro"/>
</dbReference>
<dbReference type="InterPro" id="IPR011992">
    <property type="entry name" value="EF-hand-dom_pair"/>
</dbReference>
<dbReference type="Proteomes" id="UP001292079">
    <property type="component" value="Unassembled WGS sequence"/>
</dbReference>
<reference evidence="1" key="2">
    <citation type="journal article" date="2023" name="Infect Dis Poverty">
        <title>Chromosome-scale genome of the human blood fluke Schistosoma mekongi and its implications for public health.</title>
        <authorList>
            <person name="Zhou M."/>
            <person name="Xu L."/>
            <person name="Xu D."/>
            <person name="Chen W."/>
            <person name="Khan J."/>
            <person name="Hu Y."/>
            <person name="Huang H."/>
            <person name="Wei H."/>
            <person name="Zhang Y."/>
            <person name="Chusongsang P."/>
            <person name="Tanasarnprasert K."/>
            <person name="Hu X."/>
            <person name="Limpanont Y."/>
            <person name="Lv Z."/>
        </authorList>
    </citation>
    <scope>NUCLEOTIDE SEQUENCE</scope>
    <source>
        <strain evidence="1">LV_2022a</strain>
    </source>
</reference>
<accession>A0AAE1ZC27</accession>
<keyword evidence="2" id="KW-1185">Reference proteome</keyword>
<evidence type="ECO:0000313" key="1">
    <source>
        <dbReference type="EMBL" id="KAK4470789.1"/>
    </source>
</evidence>
<dbReference type="GO" id="GO:0030286">
    <property type="term" value="C:dynein complex"/>
    <property type="evidence" value="ECO:0007669"/>
    <property type="project" value="InterPro"/>
</dbReference>
<dbReference type="Gene3D" id="3.30.740.10">
    <property type="entry name" value="Protein Inhibitor Of Neuronal Nitric Oxide Synthase"/>
    <property type="match status" value="1"/>
</dbReference>
<name>A0AAE1ZC27_SCHME</name>
<evidence type="ECO:0000313" key="2">
    <source>
        <dbReference type="Proteomes" id="UP001292079"/>
    </source>
</evidence>
<dbReference type="SUPFAM" id="SSF54648">
    <property type="entry name" value="DLC"/>
    <property type="match status" value="1"/>
</dbReference>
<dbReference type="AlphaFoldDB" id="A0AAE1ZC27"/>
<sequence>MFKIDYHNMQTITHMDGFTEIYFMVDKRRKGWITMPELRRYMEENDVDETMYERWKSLFDPESTGRITLEKFCEVLGLQESVVNVQYAIKGDEMQDVTVIQSDMTTKMKLTICGLIDEGILIHQDDMKLAEFLKNELDKYYGKLWNVIIIYGQYWSRYCHETGYNFCIIKDDRIFLIYKIPDL</sequence>
<dbReference type="EMBL" id="JALJAT010000004">
    <property type="protein sequence ID" value="KAK4470789.1"/>
    <property type="molecule type" value="Genomic_DNA"/>
</dbReference>
<dbReference type="InterPro" id="IPR001372">
    <property type="entry name" value="Dynein_light_chain_typ-1/2"/>
</dbReference>